<evidence type="ECO:0000313" key="1">
    <source>
        <dbReference type="EMBL" id="KJB52221.1"/>
    </source>
</evidence>
<keyword evidence="2" id="KW-1185">Reference proteome</keyword>
<name>A0A0D2TCF9_GOSRA</name>
<dbReference type="Proteomes" id="UP000032304">
    <property type="component" value="Chromosome 8"/>
</dbReference>
<organism evidence="1 2">
    <name type="scientific">Gossypium raimondii</name>
    <name type="common">Peruvian cotton</name>
    <name type="synonym">Gossypium klotzschianum subsp. raimondii</name>
    <dbReference type="NCBI Taxonomy" id="29730"/>
    <lineage>
        <taxon>Eukaryota</taxon>
        <taxon>Viridiplantae</taxon>
        <taxon>Streptophyta</taxon>
        <taxon>Embryophyta</taxon>
        <taxon>Tracheophyta</taxon>
        <taxon>Spermatophyta</taxon>
        <taxon>Magnoliopsida</taxon>
        <taxon>eudicotyledons</taxon>
        <taxon>Gunneridae</taxon>
        <taxon>Pentapetalae</taxon>
        <taxon>rosids</taxon>
        <taxon>malvids</taxon>
        <taxon>Malvales</taxon>
        <taxon>Malvaceae</taxon>
        <taxon>Malvoideae</taxon>
        <taxon>Gossypium</taxon>
    </lineage>
</organism>
<reference evidence="1 2" key="1">
    <citation type="journal article" date="2012" name="Nature">
        <title>Repeated polyploidization of Gossypium genomes and the evolution of spinnable cotton fibres.</title>
        <authorList>
            <person name="Paterson A.H."/>
            <person name="Wendel J.F."/>
            <person name="Gundlach H."/>
            <person name="Guo H."/>
            <person name="Jenkins J."/>
            <person name="Jin D."/>
            <person name="Llewellyn D."/>
            <person name="Showmaker K.C."/>
            <person name="Shu S."/>
            <person name="Udall J."/>
            <person name="Yoo M.J."/>
            <person name="Byers R."/>
            <person name="Chen W."/>
            <person name="Doron-Faigenboim A."/>
            <person name="Duke M.V."/>
            <person name="Gong L."/>
            <person name="Grimwood J."/>
            <person name="Grover C."/>
            <person name="Grupp K."/>
            <person name="Hu G."/>
            <person name="Lee T.H."/>
            <person name="Li J."/>
            <person name="Lin L."/>
            <person name="Liu T."/>
            <person name="Marler B.S."/>
            <person name="Page J.T."/>
            <person name="Roberts A.W."/>
            <person name="Romanel E."/>
            <person name="Sanders W.S."/>
            <person name="Szadkowski E."/>
            <person name="Tan X."/>
            <person name="Tang H."/>
            <person name="Xu C."/>
            <person name="Wang J."/>
            <person name="Wang Z."/>
            <person name="Zhang D."/>
            <person name="Zhang L."/>
            <person name="Ashrafi H."/>
            <person name="Bedon F."/>
            <person name="Bowers J.E."/>
            <person name="Brubaker C.L."/>
            <person name="Chee P.W."/>
            <person name="Das S."/>
            <person name="Gingle A.R."/>
            <person name="Haigler C.H."/>
            <person name="Harker D."/>
            <person name="Hoffmann L.V."/>
            <person name="Hovav R."/>
            <person name="Jones D.C."/>
            <person name="Lemke C."/>
            <person name="Mansoor S."/>
            <person name="ur Rahman M."/>
            <person name="Rainville L.N."/>
            <person name="Rambani A."/>
            <person name="Reddy U.K."/>
            <person name="Rong J.K."/>
            <person name="Saranga Y."/>
            <person name="Scheffler B.E."/>
            <person name="Scheffler J.A."/>
            <person name="Stelly D.M."/>
            <person name="Triplett B.A."/>
            <person name="Van Deynze A."/>
            <person name="Vaslin M.F."/>
            <person name="Waghmare V.N."/>
            <person name="Walford S.A."/>
            <person name="Wright R.J."/>
            <person name="Zaki E.A."/>
            <person name="Zhang T."/>
            <person name="Dennis E.S."/>
            <person name="Mayer K.F."/>
            <person name="Peterson D.G."/>
            <person name="Rokhsar D.S."/>
            <person name="Wang X."/>
            <person name="Schmutz J."/>
        </authorList>
    </citation>
    <scope>NUCLEOTIDE SEQUENCE [LARGE SCALE GENOMIC DNA]</scope>
</reference>
<gene>
    <name evidence="1" type="ORF">B456_008G299000</name>
</gene>
<dbReference type="AlphaFoldDB" id="A0A0D2TCF9"/>
<protein>
    <submittedName>
        <fullName evidence="1">Uncharacterized protein</fullName>
    </submittedName>
</protein>
<dbReference type="EMBL" id="CM001747">
    <property type="protein sequence ID" value="KJB52221.1"/>
    <property type="molecule type" value="Genomic_DNA"/>
</dbReference>
<sequence>MKTSSIWVPRPSFLLFASIVDYNCSLQGILILELACSELGQIGTDHNASTYQRQLKMVTENPNPFQIDFGNLLAFNPSHNFVSLPTSRFAPFLP</sequence>
<proteinExistence type="predicted"/>
<evidence type="ECO:0000313" key="2">
    <source>
        <dbReference type="Proteomes" id="UP000032304"/>
    </source>
</evidence>
<accession>A0A0D2TCF9</accession>
<dbReference type="Gramene" id="KJB52221">
    <property type="protein sequence ID" value="KJB52221"/>
    <property type="gene ID" value="B456_008G299000"/>
</dbReference>